<evidence type="ECO:0000313" key="2">
    <source>
        <dbReference type="EMBL" id="VAW15468.1"/>
    </source>
</evidence>
<evidence type="ECO:0000256" key="1">
    <source>
        <dbReference type="SAM" id="MobiDB-lite"/>
    </source>
</evidence>
<reference evidence="2" key="1">
    <citation type="submission" date="2018-06" db="EMBL/GenBank/DDBJ databases">
        <authorList>
            <person name="Zhirakovskaya E."/>
        </authorList>
    </citation>
    <scope>NUCLEOTIDE SEQUENCE</scope>
</reference>
<protein>
    <submittedName>
        <fullName evidence="2">Uncharacterized protein</fullName>
    </submittedName>
</protein>
<dbReference type="EMBL" id="UOEM01000085">
    <property type="protein sequence ID" value="VAW15468.1"/>
    <property type="molecule type" value="Genomic_DNA"/>
</dbReference>
<feature type="compositionally biased region" description="Basic and acidic residues" evidence="1">
    <location>
        <begin position="123"/>
        <end position="145"/>
    </location>
</feature>
<proteinExistence type="predicted"/>
<organism evidence="2">
    <name type="scientific">hydrothermal vent metagenome</name>
    <dbReference type="NCBI Taxonomy" id="652676"/>
    <lineage>
        <taxon>unclassified sequences</taxon>
        <taxon>metagenomes</taxon>
        <taxon>ecological metagenomes</taxon>
    </lineage>
</organism>
<feature type="region of interest" description="Disordered" evidence="1">
    <location>
        <begin position="118"/>
        <end position="149"/>
    </location>
</feature>
<name>A0A3B0TBQ0_9ZZZZ</name>
<accession>A0A3B0TBQ0</accession>
<dbReference type="Pfam" id="PF06676">
    <property type="entry name" value="DUF1178"/>
    <property type="match status" value="1"/>
</dbReference>
<dbReference type="InterPro" id="IPR009562">
    <property type="entry name" value="DUF1178"/>
</dbReference>
<dbReference type="PIRSF" id="PIRSF032131">
    <property type="entry name" value="UCP032131"/>
    <property type="match status" value="1"/>
</dbReference>
<dbReference type="AlphaFoldDB" id="A0A3B0TBQ0"/>
<sequence length="178" mass="19210">MIRYDLKCVSDHSFEGWFRDSVGYEAQSAQGALACPVCGSSKIEKALMTPGLPVKANAREGLVPQGGNPVLPSGLGRQDEKAMAFRDAVRALRTQVEANADYVGDRFAEEARRIYYAETESGTDAKTHGDDTSKVKPEGPPEAGKRGIYGEATLEDAKALRDEGIDVLPLPVLPEDQN</sequence>
<gene>
    <name evidence="2" type="ORF">MNBD_ALPHA09-1307</name>
</gene>